<comment type="caution">
    <text evidence="5">The sequence shown here is derived from an EMBL/GenBank/DDBJ whole genome shotgun (WGS) entry which is preliminary data.</text>
</comment>
<dbReference type="GO" id="GO:0003677">
    <property type="term" value="F:DNA binding"/>
    <property type="evidence" value="ECO:0007669"/>
    <property type="project" value="UniProtKB-KW"/>
</dbReference>
<feature type="domain" description="HTH deoR-type" evidence="4">
    <location>
        <begin position="3"/>
        <end position="58"/>
    </location>
</feature>
<dbReference type="PRINTS" id="PR00037">
    <property type="entry name" value="HTHLACR"/>
</dbReference>
<dbReference type="InterPro" id="IPR014036">
    <property type="entry name" value="DeoR-like_C"/>
</dbReference>
<dbReference type="Pfam" id="PF08220">
    <property type="entry name" value="HTH_DeoR"/>
    <property type="match status" value="1"/>
</dbReference>
<dbReference type="GO" id="GO:0003700">
    <property type="term" value="F:DNA-binding transcription factor activity"/>
    <property type="evidence" value="ECO:0007669"/>
    <property type="project" value="InterPro"/>
</dbReference>
<evidence type="ECO:0000313" key="6">
    <source>
        <dbReference type="Proteomes" id="UP000295689"/>
    </source>
</evidence>
<keyword evidence="6" id="KW-1185">Reference proteome</keyword>
<dbReference type="PANTHER" id="PTHR30363:SF44">
    <property type="entry name" value="AGA OPERON TRANSCRIPTIONAL REPRESSOR-RELATED"/>
    <property type="match status" value="1"/>
</dbReference>
<evidence type="ECO:0000259" key="4">
    <source>
        <dbReference type="PROSITE" id="PS51000"/>
    </source>
</evidence>
<dbReference type="InterPro" id="IPR018356">
    <property type="entry name" value="Tscrpt_reg_HTH_DeoR_CS"/>
</dbReference>
<evidence type="ECO:0000313" key="5">
    <source>
        <dbReference type="EMBL" id="TCN21493.1"/>
    </source>
</evidence>
<dbReference type="InterPro" id="IPR036388">
    <property type="entry name" value="WH-like_DNA-bd_sf"/>
</dbReference>
<dbReference type="InterPro" id="IPR001034">
    <property type="entry name" value="DeoR_HTH"/>
</dbReference>
<dbReference type="Proteomes" id="UP000295689">
    <property type="component" value="Unassembled WGS sequence"/>
</dbReference>
<dbReference type="InterPro" id="IPR036390">
    <property type="entry name" value="WH_DNA-bd_sf"/>
</dbReference>
<evidence type="ECO:0000256" key="2">
    <source>
        <dbReference type="ARBA" id="ARBA00023125"/>
    </source>
</evidence>
<keyword evidence="2" id="KW-0238">DNA-binding</keyword>
<dbReference type="SMART" id="SM00420">
    <property type="entry name" value="HTH_DEOR"/>
    <property type="match status" value="1"/>
</dbReference>
<dbReference type="PANTHER" id="PTHR30363">
    <property type="entry name" value="HTH-TYPE TRANSCRIPTIONAL REGULATOR SRLR-RELATED"/>
    <property type="match status" value="1"/>
</dbReference>
<dbReference type="PROSITE" id="PS00894">
    <property type="entry name" value="HTH_DEOR_1"/>
    <property type="match status" value="1"/>
</dbReference>
<dbReference type="SUPFAM" id="SSF46785">
    <property type="entry name" value="Winged helix' DNA-binding domain"/>
    <property type="match status" value="1"/>
</dbReference>
<dbReference type="PROSITE" id="PS51000">
    <property type="entry name" value="HTH_DEOR_2"/>
    <property type="match status" value="1"/>
</dbReference>
<protein>
    <submittedName>
        <fullName evidence="5">DeoR family transcriptional regulator</fullName>
    </submittedName>
</protein>
<sequence length="252" mass="28614">MLAFERRERILNILQQERKVYVSHLSKQFKVTEETIRRDLEKLERDTLVTRTYGGAILNGPAAEDLSYQMRQTRNLEEKKFIASKLLPLINDGDTLMADPSSTVFECLRSIIPNRRKLTVITNSSTVLQEFSSSYCNIISTGGTLRPESNSLVGSIANDTVKKYIVDVAIFSCKGLSPGLGIMDSNEPESELKKVMRKQANKIVLVVDHSKFDRASFVKLFDFIDIDYIVTDRKPADPWLKLFAQNEVEVIC</sequence>
<dbReference type="SMART" id="SM01134">
    <property type="entry name" value="DeoRC"/>
    <property type="match status" value="1"/>
</dbReference>
<dbReference type="Pfam" id="PF00455">
    <property type="entry name" value="DeoRC"/>
    <property type="match status" value="1"/>
</dbReference>
<proteinExistence type="predicted"/>
<reference evidence="5 6" key="1">
    <citation type="journal article" date="2015" name="Stand. Genomic Sci.">
        <title>Genomic Encyclopedia of Bacterial and Archaeal Type Strains, Phase III: the genomes of soil and plant-associated and newly described type strains.</title>
        <authorList>
            <person name="Whitman W.B."/>
            <person name="Woyke T."/>
            <person name="Klenk H.P."/>
            <person name="Zhou Y."/>
            <person name="Lilburn T.G."/>
            <person name="Beck B.J."/>
            <person name="De Vos P."/>
            <person name="Vandamme P."/>
            <person name="Eisen J.A."/>
            <person name="Garrity G."/>
            <person name="Hugenholtz P."/>
            <person name="Kyrpides N.C."/>
        </authorList>
    </citation>
    <scope>NUCLEOTIDE SEQUENCE [LARGE SCALE GENOMIC DNA]</scope>
    <source>
        <strain evidence="5 6">CV53</strain>
    </source>
</reference>
<name>A0A4R2B5N8_9BACI</name>
<evidence type="ECO:0000256" key="1">
    <source>
        <dbReference type="ARBA" id="ARBA00023015"/>
    </source>
</evidence>
<organism evidence="5 6">
    <name type="scientific">Mesobacillus foraminis</name>
    <dbReference type="NCBI Taxonomy" id="279826"/>
    <lineage>
        <taxon>Bacteria</taxon>
        <taxon>Bacillati</taxon>
        <taxon>Bacillota</taxon>
        <taxon>Bacilli</taxon>
        <taxon>Bacillales</taxon>
        <taxon>Bacillaceae</taxon>
        <taxon>Mesobacillus</taxon>
    </lineage>
</organism>
<evidence type="ECO:0000256" key="3">
    <source>
        <dbReference type="ARBA" id="ARBA00023163"/>
    </source>
</evidence>
<dbReference type="EMBL" id="SLVV01000012">
    <property type="protein sequence ID" value="TCN21493.1"/>
    <property type="molecule type" value="Genomic_DNA"/>
</dbReference>
<dbReference type="InterPro" id="IPR050313">
    <property type="entry name" value="Carb_Metab_HTH_regulators"/>
</dbReference>
<dbReference type="RefSeq" id="WP_121611319.1">
    <property type="nucleotide sequence ID" value="NZ_CP033044.1"/>
</dbReference>
<accession>A0A4R2B5N8</accession>
<dbReference type="Gene3D" id="1.10.10.10">
    <property type="entry name" value="Winged helix-like DNA-binding domain superfamily/Winged helix DNA-binding domain"/>
    <property type="match status" value="1"/>
</dbReference>
<gene>
    <name evidence="5" type="ORF">EV146_112176</name>
</gene>
<keyword evidence="1" id="KW-0805">Transcription regulation</keyword>
<dbReference type="Gene3D" id="3.40.50.1360">
    <property type="match status" value="1"/>
</dbReference>
<dbReference type="OrthoDB" id="9797223at2"/>
<dbReference type="SUPFAM" id="SSF100950">
    <property type="entry name" value="NagB/RpiA/CoA transferase-like"/>
    <property type="match status" value="1"/>
</dbReference>
<dbReference type="InterPro" id="IPR037171">
    <property type="entry name" value="NagB/RpiA_transferase-like"/>
</dbReference>
<keyword evidence="3" id="KW-0804">Transcription</keyword>
<dbReference type="AlphaFoldDB" id="A0A4R2B5N8"/>